<dbReference type="GO" id="GO:0016491">
    <property type="term" value="F:oxidoreductase activity"/>
    <property type="evidence" value="ECO:0007669"/>
    <property type="project" value="UniProtKB-KW"/>
</dbReference>
<name>A0A2Z5G430_9BACT</name>
<dbReference type="CDD" id="cd05289">
    <property type="entry name" value="MDR_like_2"/>
    <property type="match status" value="1"/>
</dbReference>
<dbReference type="EMBL" id="CP030840">
    <property type="protein sequence ID" value="AXC13780.1"/>
    <property type="molecule type" value="Genomic_DNA"/>
</dbReference>
<dbReference type="InterPro" id="IPR013154">
    <property type="entry name" value="ADH-like_N"/>
</dbReference>
<sequence>MPANTMKAIQLHKFGGPEVLRYEDVAVPEVKPGEVLVRVHAIGINPPDWYLREGYKDLPPDWRPQVPLPVIPGTDVSGVIEAVAPDVQELKVGDEVFGMIRFPSFGESRAYAEYIAAPALELALKPAHIDHVHAAGAPMSGLTAWQFLIDVGHDHPNPLQAELHRPVPLGGKTVLINGAAGGVGHFAVQLAKWKGAHVIAVASSTQESFLRELGADEFIDYTKRAAEDVAHDLDLVVDTLGGSTTGRFLRTPKRGGALFPVFLGFSDHEEAQRLGVTVSSTQVRSNGPQLAEFAHLLDAGTVRVAIDSKFTLADAHKAHERAAEGHIRGKIVLTVE</sequence>
<feature type="domain" description="Enoyl reductase (ER)" evidence="2">
    <location>
        <begin position="15"/>
        <end position="333"/>
    </location>
</feature>
<dbReference type="Pfam" id="PF13602">
    <property type="entry name" value="ADH_zinc_N_2"/>
    <property type="match status" value="1"/>
</dbReference>
<reference evidence="3 4" key="1">
    <citation type="journal article" date="2018" name="Front. Microbiol.">
        <title>Hydrolytic Capabilities as a Key to Environmental Success: Chitinolytic and Cellulolytic Acidobacteria From Acidic Sub-arctic Soils and Boreal Peatlands.</title>
        <authorList>
            <person name="Belova S.E."/>
            <person name="Ravin N.V."/>
            <person name="Pankratov T.A."/>
            <person name="Rakitin A.L."/>
            <person name="Ivanova A.A."/>
            <person name="Beletsky A.V."/>
            <person name="Mardanov A.V."/>
            <person name="Sinninghe Damste J.S."/>
            <person name="Dedysh S.N."/>
        </authorList>
    </citation>
    <scope>NUCLEOTIDE SEQUENCE [LARGE SCALE GENOMIC DNA]</scope>
    <source>
        <strain evidence="3 4">SBC82</strain>
    </source>
</reference>
<evidence type="ECO:0000259" key="2">
    <source>
        <dbReference type="SMART" id="SM00829"/>
    </source>
</evidence>
<protein>
    <submittedName>
        <fullName evidence="3">Putative zinc-binding oxidoreductase</fullName>
    </submittedName>
</protein>
<dbReference type="InterPro" id="IPR050700">
    <property type="entry name" value="YIM1/Zinc_Alcohol_DH_Fams"/>
</dbReference>
<dbReference type="RefSeq" id="WP_114208694.1">
    <property type="nucleotide sequence ID" value="NZ_CP030840.1"/>
</dbReference>
<dbReference type="PANTHER" id="PTHR11695:SF294">
    <property type="entry name" value="RETICULON-4-INTERACTING PROTEIN 1, MITOCHONDRIAL"/>
    <property type="match status" value="1"/>
</dbReference>
<dbReference type="Pfam" id="PF08240">
    <property type="entry name" value="ADH_N"/>
    <property type="match status" value="1"/>
</dbReference>
<dbReference type="InterPro" id="IPR011032">
    <property type="entry name" value="GroES-like_sf"/>
</dbReference>
<dbReference type="AlphaFoldDB" id="A0A2Z5G430"/>
<dbReference type="InterPro" id="IPR036291">
    <property type="entry name" value="NAD(P)-bd_dom_sf"/>
</dbReference>
<keyword evidence="1" id="KW-0560">Oxidoreductase</keyword>
<dbReference type="PROSITE" id="PS01162">
    <property type="entry name" value="QOR_ZETA_CRYSTAL"/>
    <property type="match status" value="1"/>
</dbReference>
<dbReference type="PANTHER" id="PTHR11695">
    <property type="entry name" value="ALCOHOL DEHYDROGENASE RELATED"/>
    <property type="match status" value="1"/>
</dbReference>
<dbReference type="Gene3D" id="3.40.50.720">
    <property type="entry name" value="NAD(P)-binding Rossmann-like Domain"/>
    <property type="match status" value="1"/>
</dbReference>
<dbReference type="SMART" id="SM00829">
    <property type="entry name" value="PKS_ER"/>
    <property type="match status" value="1"/>
</dbReference>
<dbReference type="SUPFAM" id="SSF50129">
    <property type="entry name" value="GroES-like"/>
    <property type="match status" value="1"/>
</dbReference>
<evidence type="ECO:0000313" key="4">
    <source>
        <dbReference type="Proteomes" id="UP000253606"/>
    </source>
</evidence>
<dbReference type="Proteomes" id="UP000253606">
    <property type="component" value="Chromosome"/>
</dbReference>
<dbReference type="InterPro" id="IPR002364">
    <property type="entry name" value="Quin_OxRdtase/zeta-crystal_CS"/>
</dbReference>
<accession>A0A2Z5G430</accession>
<gene>
    <name evidence="3" type="ORF">ACPOL_4508</name>
</gene>
<dbReference type="InterPro" id="IPR020843">
    <property type="entry name" value="ER"/>
</dbReference>
<keyword evidence="4" id="KW-1185">Reference proteome</keyword>
<dbReference type="OrthoDB" id="9792162at2"/>
<evidence type="ECO:0000313" key="3">
    <source>
        <dbReference type="EMBL" id="AXC13780.1"/>
    </source>
</evidence>
<dbReference type="SUPFAM" id="SSF51735">
    <property type="entry name" value="NAD(P)-binding Rossmann-fold domains"/>
    <property type="match status" value="1"/>
</dbReference>
<dbReference type="GO" id="GO:0008270">
    <property type="term" value="F:zinc ion binding"/>
    <property type="evidence" value="ECO:0007669"/>
    <property type="project" value="InterPro"/>
</dbReference>
<dbReference type="Gene3D" id="3.90.180.10">
    <property type="entry name" value="Medium-chain alcohol dehydrogenases, catalytic domain"/>
    <property type="match status" value="1"/>
</dbReference>
<dbReference type="KEGG" id="abas:ACPOL_4508"/>
<evidence type="ECO:0000256" key="1">
    <source>
        <dbReference type="ARBA" id="ARBA00023002"/>
    </source>
</evidence>
<organism evidence="3 4">
    <name type="scientific">Acidisarcina polymorpha</name>
    <dbReference type="NCBI Taxonomy" id="2211140"/>
    <lineage>
        <taxon>Bacteria</taxon>
        <taxon>Pseudomonadati</taxon>
        <taxon>Acidobacteriota</taxon>
        <taxon>Terriglobia</taxon>
        <taxon>Terriglobales</taxon>
        <taxon>Acidobacteriaceae</taxon>
        <taxon>Acidisarcina</taxon>
    </lineage>
</organism>
<proteinExistence type="predicted"/>